<dbReference type="EMBL" id="JBDFQZ010000007">
    <property type="protein sequence ID" value="KAK9705542.1"/>
    <property type="molecule type" value="Genomic_DNA"/>
</dbReference>
<dbReference type="Proteomes" id="UP001443914">
    <property type="component" value="Unassembled WGS sequence"/>
</dbReference>
<feature type="compositionally biased region" description="Basic residues" evidence="1">
    <location>
        <begin position="168"/>
        <end position="179"/>
    </location>
</feature>
<comment type="caution">
    <text evidence="2">The sequence shown here is derived from an EMBL/GenBank/DDBJ whole genome shotgun (WGS) entry which is preliminary data.</text>
</comment>
<feature type="compositionally biased region" description="Polar residues" evidence="1">
    <location>
        <begin position="128"/>
        <end position="167"/>
    </location>
</feature>
<feature type="compositionally biased region" description="Low complexity" evidence="1">
    <location>
        <begin position="113"/>
        <end position="127"/>
    </location>
</feature>
<evidence type="ECO:0000256" key="1">
    <source>
        <dbReference type="SAM" id="MobiDB-lite"/>
    </source>
</evidence>
<reference evidence="2" key="1">
    <citation type="submission" date="2024-03" db="EMBL/GenBank/DDBJ databases">
        <title>WGS assembly of Saponaria officinalis var. Norfolk2.</title>
        <authorList>
            <person name="Jenkins J."/>
            <person name="Shu S."/>
            <person name="Grimwood J."/>
            <person name="Barry K."/>
            <person name="Goodstein D."/>
            <person name="Schmutz J."/>
            <person name="Leebens-Mack J."/>
            <person name="Osbourn A."/>
        </authorList>
    </citation>
    <scope>NUCLEOTIDE SEQUENCE [LARGE SCALE GENOMIC DNA]</scope>
    <source>
        <strain evidence="2">JIC</strain>
    </source>
</reference>
<sequence length="179" mass="19586">MEDETIFVEPLAVEIPVVVVDTDETIFVRVYQSEEFVEDSNLNPNPDATNEATVEEPNANPNPNPHSTNDPTVEESNSNPNPNSKNEPTVEESNSNTNPNPHSTTEPVHEEPNTNSNPNSDSTTEPTLTQPNPIPTQLSQNCPTSNRFTRQGNTSNNSEAATNLSHLSTKKPSTKQKNP</sequence>
<organism evidence="2 3">
    <name type="scientific">Saponaria officinalis</name>
    <name type="common">Common soapwort</name>
    <name type="synonym">Lychnis saponaria</name>
    <dbReference type="NCBI Taxonomy" id="3572"/>
    <lineage>
        <taxon>Eukaryota</taxon>
        <taxon>Viridiplantae</taxon>
        <taxon>Streptophyta</taxon>
        <taxon>Embryophyta</taxon>
        <taxon>Tracheophyta</taxon>
        <taxon>Spermatophyta</taxon>
        <taxon>Magnoliopsida</taxon>
        <taxon>eudicotyledons</taxon>
        <taxon>Gunneridae</taxon>
        <taxon>Pentapetalae</taxon>
        <taxon>Caryophyllales</taxon>
        <taxon>Caryophyllaceae</taxon>
        <taxon>Caryophylleae</taxon>
        <taxon>Saponaria</taxon>
    </lineage>
</organism>
<protein>
    <submittedName>
        <fullName evidence="2">Uncharacterized protein</fullName>
    </submittedName>
</protein>
<proteinExistence type="predicted"/>
<evidence type="ECO:0000313" key="3">
    <source>
        <dbReference type="Proteomes" id="UP001443914"/>
    </source>
</evidence>
<evidence type="ECO:0000313" key="2">
    <source>
        <dbReference type="EMBL" id="KAK9705542.1"/>
    </source>
</evidence>
<keyword evidence="3" id="KW-1185">Reference proteome</keyword>
<feature type="region of interest" description="Disordered" evidence="1">
    <location>
        <begin position="33"/>
        <end position="179"/>
    </location>
</feature>
<feature type="compositionally biased region" description="Low complexity" evidence="1">
    <location>
        <begin position="48"/>
        <end position="106"/>
    </location>
</feature>
<accession>A0AAW1JKR1</accession>
<dbReference type="AlphaFoldDB" id="A0AAW1JKR1"/>
<gene>
    <name evidence="2" type="ORF">RND81_07G064900</name>
</gene>
<name>A0AAW1JKR1_SAPOF</name>